<dbReference type="Gene3D" id="1.10.3210.10">
    <property type="entry name" value="Hypothetical protein af1432"/>
    <property type="match status" value="1"/>
</dbReference>
<dbReference type="PANTHER" id="PTHR21174">
    <property type="match status" value="1"/>
</dbReference>
<organism evidence="1 2">
    <name type="scientific">Flammeovirga aprica JL-4</name>
    <dbReference type="NCBI Taxonomy" id="694437"/>
    <lineage>
        <taxon>Bacteria</taxon>
        <taxon>Pseudomonadati</taxon>
        <taxon>Bacteroidota</taxon>
        <taxon>Cytophagia</taxon>
        <taxon>Cytophagales</taxon>
        <taxon>Flammeovirgaceae</taxon>
        <taxon>Flammeovirga</taxon>
    </lineage>
</organism>
<proteinExistence type="predicted"/>
<dbReference type="RefSeq" id="WP_169655941.1">
    <property type="nucleotide sequence ID" value="NZ_JABANE010000012.1"/>
</dbReference>
<dbReference type="EMBL" id="JABANE010000012">
    <property type="protein sequence ID" value="NME67604.1"/>
    <property type="molecule type" value="Genomic_DNA"/>
</dbReference>
<evidence type="ECO:0000313" key="2">
    <source>
        <dbReference type="Proteomes" id="UP000576082"/>
    </source>
</evidence>
<accession>A0A7X9P2T1</accession>
<name>A0A7X9P2T1_9BACT</name>
<sequence>MMLKNNFTTLLLNYTNDTGKVEKYWHELETAYSHSKRKYHNLSHLENMFEELEEVKDKVEDQDTIVFAIFYHDIIYNVLKGNNEAKSAAIAVERLSDIGLDSLITTKCKEHILATKHHVMTSSNDTNILIDIDMSILGKEWSIYEKYMSDVRSEYSIYPDFVYNKGRKNALIHFLDNNVFLTPYFYEKYEKQAIRNIKREIEILRK</sequence>
<evidence type="ECO:0008006" key="3">
    <source>
        <dbReference type="Google" id="ProtNLM"/>
    </source>
</evidence>
<dbReference type="AlphaFoldDB" id="A0A7X9P2T1"/>
<comment type="caution">
    <text evidence="1">The sequence shown here is derived from an EMBL/GenBank/DDBJ whole genome shotgun (WGS) entry which is preliminary data.</text>
</comment>
<keyword evidence="2" id="KW-1185">Reference proteome</keyword>
<protein>
    <recommendedName>
        <fullName evidence="3">Metal-dependent HD superfamily phosphohydrolase</fullName>
    </recommendedName>
</protein>
<dbReference type="SUPFAM" id="SSF109604">
    <property type="entry name" value="HD-domain/PDEase-like"/>
    <property type="match status" value="1"/>
</dbReference>
<dbReference type="InterPro" id="IPR009218">
    <property type="entry name" value="HD_phosphohydro"/>
</dbReference>
<evidence type="ECO:0000313" key="1">
    <source>
        <dbReference type="EMBL" id="NME67604.1"/>
    </source>
</evidence>
<gene>
    <name evidence="1" type="ORF">HHU12_06470</name>
</gene>
<dbReference type="PANTHER" id="PTHR21174:SF0">
    <property type="entry name" value="HD PHOSPHOHYDROLASE FAMILY PROTEIN-RELATED"/>
    <property type="match status" value="1"/>
</dbReference>
<dbReference type="Proteomes" id="UP000576082">
    <property type="component" value="Unassembled WGS sequence"/>
</dbReference>
<reference evidence="1 2" key="1">
    <citation type="submission" date="2020-04" db="EMBL/GenBank/DDBJ databases">
        <title>Flammeovirga sp. SR4, a novel species isolated from seawater.</title>
        <authorList>
            <person name="Wang X."/>
        </authorList>
    </citation>
    <scope>NUCLEOTIDE SEQUENCE [LARGE SCALE GENOMIC DNA]</scope>
    <source>
        <strain evidence="1 2">ATCC 23126</strain>
    </source>
</reference>
<dbReference type="PIRSF" id="PIRSF035170">
    <property type="entry name" value="HD_phosphohydro"/>
    <property type="match status" value="1"/>
</dbReference>